<dbReference type="InParanoid" id="A0A0V0QF52"/>
<dbReference type="GO" id="GO:0005249">
    <property type="term" value="F:voltage-gated potassium channel activity"/>
    <property type="evidence" value="ECO:0007669"/>
    <property type="project" value="TreeGrafter"/>
</dbReference>
<proteinExistence type="predicted"/>
<dbReference type="InterPro" id="IPR000595">
    <property type="entry name" value="cNMP-bd_dom"/>
</dbReference>
<dbReference type="PROSITE" id="PS50042">
    <property type="entry name" value="CNMP_BINDING_3"/>
    <property type="match status" value="1"/>
</dbReference>
<name>A0A0V0QF52_PSEPJ</name>
<evidence type="ECO:0000259" key="1">
    <source>
        <dbReference type="PROSITE" id="PS50042"/>
    </source>
</evidence>
<sequence>MIVTVITCGIFGYAVNAIGTIFKEIEKNKQDLKDRKHNIQQYLSARNINQKLQLQIINQVEHKTILEQSGHYNKAKAILNQLPKDLYNEVKKDFIGKILKKNTFFRTNFSDQFLENLSHLFHEKLYMPDEPLFLQDEEQNDKLFIILKGQVELTVSKQKQNDQNSENEENKSLDQQIYISQNSNTSNYNAIGIQKKINQEDEVYFKVQKLKFTPTIQTVNKL</sequence>
<organism evidence="2 3">
    <name type="scientific">Pseudocohnilembus persalinus</name>
    <name type="common">Ciliate</name>
    <dbReference type="NCBI Taxonomy" id="266149"/>
    <lineage>
        <taxon>Eukaryota</taxon>
        <taxon>Sar</taxon>
        <taxon>Alveolata</taxon>
        <taxon>Ciliophora</taxon>
        <taxon>Intramacronucleata</taxon>
        <taxon>Oligohymenophorea</taxon>
        <taxon>Scuticociliatia</taxon>
        <taxon>Philasterida</taxon>
        <taxon>Pseudocohnilembidae</taxon>
        <taxon>Pseudocohnilembus</taxon>
    </lineage>
</organism>
<keyword evidence="3" id="KW-1185">Reference proteome</keyword>
<protein>
    <submittedName>
        <fullName evidence="2">Cyclic nucleotide-binding protein</fullName>
    </submittedName>
</protein>
<dbReference type="SUPFAM" id="SSF51206">
    <property type="entry name" value="cAMP-binding domain-like"/>
    <property type="match status" value="1"/>
</dbReference>
<dbReference type="InterPro" id="IPR018490">
    <property type="entry name" value="cNMP-bd_dom_sf"/>
</dbReference>
<dbReference type="Gene3D" id="2.60.120.10">
    <property type="entry name" value="Jelly Rolls"/>
    <property type="match status" value="1"/>
</dbReference>
<feature type="domain" description="Cyclic nucleotide-binding" evidence="1">
    <location>
        <begin position="105"/>
        <end position="160"/>
    </location>
</feature>
<gene>
    <name evidence="2" type="ORF">PPERSA_02005</name>
</gene>
<evidence type="ECO:0000313" key="2">
    <source>
        <dbReference type="EMBL" id="KRX00826.1"/>
    </source>
</evidence>
<dbReference type="EMBL" id="LDAU01000181">
    <property type="protein sequence ID" value="KRX00826.1"/>
    <property type="molecule type" value="Genomic_DNA"/>
</dbReference>
<dbReference type="GO" id="GO:0042391">
    <property type="term" value="P:regulation of membrane potential"/>
    <property type="evidence" value="ECO:0007669"/>
    <property type="project" value="TreeGrafter"/>
</dbReference>
<comment type="caution">
    <text evidence="2">The sequence shown here is derived from an EMBL/GenBank/DDBJ whole genome shotgun (WGS) entry which is preliminary data.</text>
</comment>
<dbReference type="PANTHER" id="PTHR10217">
    <property type="entry name" value="VOLTAGE AND LIGAND GATED POTASSIUM CHANNEL"/>
    <property type="match status" value="1"/>
</dbReference>
<dbReference type="GO" id="GO:0005886">
    <property type="term" value="C:plasma membrane"/>
    <property type="evidence" value="ECO:0007669"/>
    <property type="project" value="TreeGrafter"/>
</dbReference>
<reference evidence="2 3" key="1">
    <citation type="journal article" date="2015" name="Sci. Rep.">
        <title>Genome of the facultative scuticociliatosis pathogen Pseudocohnilembus persalinus provides insight into its virulence through horizontal gene transfer.</title>
        <authorList>
            <person name="Xiong J."/>
            <person name="Wang G."/>
            <person name="Cheng J."/>
            <person name="Tian M."/>
            <person name="Pan X."/>
            <person name="Warren A."/>
            <person name="Jiang C."/>
            <person name="Yuan D."/>
            <person name="Miao W."/>
        </authorList>
    </citation>
    <scope>NUCLEOTIDE SEQUENCE [LARGE SCALE GENOMIC DNA]</scope>
    <source>
        <strain evidence="2">36N120E</strain>
    </source>
</reference>
<dbReference type="AlphaFoldDB" id="A0A0V0QF52"/>
<dbReference type="CDD" id="cd00038">
    <property type="entry name" value="CAP_ED"/>
    <property type="match status" value="1"/>
</dbReference>
<dbReference type="Proteomes" id="UP000054937">
    <property type="component" value="Unassembled WGS sequence"/>
</dbReference>
<dbReference type="InterPro" id="IPR014710">
    <property type="entry name" value="RmlC-like_jellyroll"/>
</dbReference>
<dbReference type="Gene3D" id="1.10.287.630">
    <property type="entry name" value="Helix hairpin bin"/>
    <property type="match status" value="1"/>
</dbReference>
<evidence type="ECO:0000313" key="3">
    <source>
        <dbReference type="Proteomes" id="UP000054937"/>
    </source>
</evidence>
<dbReference type="PANTHER" id="PTHR10217:SF435">
    <property type="entry name" value="POTASSIUM VOLTAGE-GATED CHANNEL PROTEIN EAG"/>
    <property type="match status" value="1"/>
</dbReference>
<accession>A0A0V0QF52</accession>
<dbReference type="OrthoDB" id="290889at2759"/>
<dbReference type="InterPro" id="IPR050818">
    <property type="entry name" value="KCNH_animal-type"/>
</dbReference>